<keyword evidence="5" id="KW-1185">Reference proteome</keyword>
<feature type="domain" description="N-acetyltransferase" evidence="3">
    <location>
        <begin position="1"/>
        <end position="157"/>
    </location>
</feature>
<sequence length="157" mass="17072">MIRVATHADIPALANIWNPIIRETTVIFSEEQKTPEWIAEAISTRPAFLVAEEQGSPVGLATFGPFRSLSGYAATVEHTLLLAPEARGRGVGRQLMQALEAQARERGAHVMVGVISGENHGALAFHAALGFQEAGRLKEAGRKFGRWLDAVFMQKIL</sequence>
<dbReference type="PANTHER" id="PTHR43072:SF23">
    <property type="entry name" value="UPF0039 PROTEIN C11D3.02C"/>
    <property type="match status" value="1"/>
</dbReference>
<dbReference type="GO" id="GO:0016747">
    <property type="term" value="F:acyltransferase activity, transferring groups other than amino-acyl groups"/>
    <property type="evidence" value="ECO:0007669"/>
    <property type="project" value="InterPro"/>
</dbReference>
<keyword evidence="1 4" id="KW-0808">Transferase</keyword>
<dbReference type="Pfam" id="PF00583">
    <property type="entry name" value="Acetyltransf_1"/>
    <property type="match status" value="1"/>
</dbReference>
<dbReference type="SUPFAM" id="SSF55729">
    <property type="entry name" value="Acyl-CoA N-acyltransferases (Nat)"/>
    <property type="match status" value="1"/>
</dbReference>
<dbReference type="EMBL" id="JAAGAB010000002">
    <property type="protein sequence ID" value="NDV00998.1"/>
    <property type="molecule type" value="Genomic_DNA"/>
</dbReference>
<evidence type="ECO:0000256" key="2">
    <source>
        <dbReference type="ARBA" id="ARBA00023315"/>
    </source>
</evidence>
<protein>
    <submittedName>
        <fullName evidence="4">N-acetyltransferase</fullName>
    </submittedName>
</protein>
<dbReference type="CDD" id="cd04301">
    <property type="entry name" value="NAT_SF"/>
    <property type="match status" value="1"/>
</dbReference>
<dbReference type="AlphaFoldDB" id="A0A6B2JS11"/>
<dbReference type="Gene3D" id="3.40.630.30">
    <property type="match status" value="1"/>
</dbReference>
<evidence type="ECO:0000313" key="5">
    <source>
        <dbReference type="Proteomes" id="UP000474757"/>
    </source>
</evidence>
<gene>
    <name evidence="4" type="ORF">GZA08_08460</name>
</gene>
<organism evidence="4 5">
    <name type="scientific">Pseudoroseicyclus tamaricis</name>
    <dbReference type="NCBI Taxonomy" id="2705421"/>
    <lineage>
        <taxon>Bacteria</taxon>
        <taxon>Pseudomonadati</taxon>
        <taxon>Pseudomonadota</taxon>
        <taxon>Alphaproteobacteria</taxon>
        <taxon>Rhodobacterales</taxon>
        <taxon>Paracoccaceae</taxon>
        <taxon>Pseudoroseicyclus</taxon>
    </lineage>
</organism>
<name>A0A6B2JS11_9RHOB</name>
<dbReference type="PROSITE" id="PS51186">
    <property type="entry name" value="GNAT"/>
    <property type="match status" value="1"/>
</dbReference>
<evidence type="ECO:0000259" key="3">
    <source>
        <dbReference type="PROSITE" id="PS51186"/>
    </source>
</evidence>
<dbReference type="InterPro" id="IPR000182">
    <property type="entry name" value="GNAT_dom"/>
</dbReference>
<reference evidence="4 5" key="1">
    <citation type="submission" date="2020-02" db="EMBL/GenBank/DDBJ databases">
        <title>Pseudoroseicyclus tamarix, sp. nov., isolated from offshore sediment of a Tamarix chinensis forest.</title>
        <authorList>
            <person name="Gai Y."/>
        </authorList>
    </citation>
    <scope>NUCLEOTIDE SEQUENCE [LARGE SCALE GENOMIC DNA]</scope>
    <source>
        <strain evidence="4 5">CLL3-39</strain>
    </source>
</reference>
<accession>A0A6B2JS11</accession>
<evidence type="ECO:0000256" key="1">
    <source>
        <dbReference type="ARBA" id="ARBA00022679"/>
    </source>
</evidence>
<dbReference type="InterPro" id="IPR016181">
    <property type="entry name" value="Acyl_CoA_acyltransferase"/>
</dbReference>
<evidence type="ECO:0000313" key="4">
    <source>
        <dbReference type="EMBL" id="NDV00998.1"/>
    </source>
</evidence>
<proteinExistence type="predicted"/>
<dbReference type="RefSeq" id="WP_163892124.1">
    <property type="nucleotide sequence ID" value="NZ_JAAFYS010000002.1"/>
</dbReference>
<comment type="caution">
    <text evidence="4">The sequence shown here is derived from an EMBL/GenBank/DDBJ whole genome shotgun (WGS) entry which is preliminary data.</text>
</comment>
<dbReference type="PANTHER" id="PTHR43072">
    <property type="entry name" value="N-ACETYLTRANSFERASE"/>
    <property type="match status" value="1"/>
</dbReference>
<keyword evidence="2" id="KW-0012">Acyltransferase</keyword>
<dbReference type="Proteomes" id="UP000474757">
    <property type="component" value="Unassembled WGS sequence"/>
</dbReference>